<dbReference type="AlphaFoldDB" id="A0A1A8TIM0"/>
<dbReference type="RefSeq" id="WP_067209734.1">
    <property type="nucleotide sequence ID" value="NZ_FLOC01000011.1"/>
</dbReference>
<evidence type="ECO:0000313" key="2">
    <source>
        <dbReference type="Proteomes" id="UP000092627"/>
    </source>
</evidence>
<name>A0A1A8TIM0_9GAMM</name>
<organism evidence="1 2">
    <name type="scientific">Marinomonas aquimarina</name>
    <dbReference type="NCBI Taxonomy" id="295068"/>
    <lineage>
        <taxon>Bacteria</taxon>
        <taxon>Pseudomonadati</taxon>
        <taxon>Pseudomonadota</taxon>
        <taxon>Gammaproteobacteria</taxon>
        <taxon>Oceanospirillales</taxon>
        <taxon>Oceanospirillaceae</taxon>
        <taxon>Marinomonas</taxon>
    </lineage>
</organism>
<keyword evidence="2" id="KW-1185">Reference proteome</keyword>
<dbReference type="OrthoDB" id="6107792at2"/>
<dbReference type="STRING" id="295068.MAQ5080_02134"/>
<evidence type="ECO:0000313" key="1">
    <source>
        <dbReference type="EMBL" id="SBS32003.1"/>
    </source>
</evidence>
<dbReference type="EMBL" id="FLOC01000011">
    <property type="protein sequence ID" value="SBS32003.1"/>
    <property type="molecule type" value="Genomic_DNA"/>
</dbReference>
<accession>A0A1A8TIM0</accession>
<sequence length="95" mass="10409">MVRTLLITLLIPLIACFSISVKAVDSNESKLVKHGSLECVYELPSAEVAPDIDHTMLPSVHNEPIEANHSKLIAYEGLHASKIFLSWCCRGPPQA</sequence>
<protein>
    <submittedName>
        <fullName evidence="1">Uncharacterized protein</fullName>
    </submittedName>
</protein>
<proteinExistence type="predicted"/>
<reference evidence="1 2" key="1">
    <citation type="submission" date="2016-06" db="EMBL/GenBank/DDBJ databases">
        <authorList>
            <person name="Kjaerup R.B."/>
            <person name="Dalgaard T.S."/>
            <person name="Juul-Madsen H.R."/>
        </authorList>
    </citation>
    <scope>NUCLEOTIDE SEQUENCE [LARGE SCALE GENOMIC DNA]</scope>
    <source>
        <strain evidence="1 2">CECT 5080</strain>
    </source>
</reference>
<dbReference type="Proteomes" id="UP000092627">
    <property type="component" value="Unassembled WGS sequence"/>
</dbReference>
<gene>
    <name evidence="1" type="ORF">MAQ5080_02134</name>
</gene>